<evidence type="ECO:0000313" key="2">
    <source>
        <dbReference type="Proteomes" id="UP000051412"/>
    </source>
</evidence>
<name>A0A0R1XU32_9LACO</name>
<dbReference type="AlphaFoldDB" id="A0A0R1XU32"/>
<accession>A0A0R1XU32</accession>
<gene>
    <name evidence="1" type="ORF">FD32_GL000399</name>
</gene>
<dbReference type="STRING" id="1423782.FD32_GL000399"/>
<dbReference type="Proteomes" id="UP000051412">
    <property type="component" value="Unassembled WGS sequence"/>
</dbReference>
<organism evidence="1 2">
    <name type="scientific">Limosilactobacillus panis DSM 6035</name>
    <dbReference type="NCBI Taxonomy" id="1423782"/>
    <lineage>
        <taxon>Bacteria</taxon>
        <taxon>Bacillati</taxon>
        <taxon>Bacillota</taxon>
        <taxon>Bacilli</taxon>
        <taxon>Lactobacillales</taxon>
        <taxon>Lactobacillaceae</taxon>
        <taxon>Limosilactobacillus</taxon>
    </lineage>
</organism>
<evidence type="ECO:0000313" key="1">
    <source>
        <dbReference type="EMBL" id="KRM30211.1"/>
    </source>
</evidence>
<comment type="caution">
    <text evidence="1">The sequence shown here is derived from an EMBL/GenBank/DDBJ whole genome shotgun (WGS) entry which is preliminary data.</text>
</comment>
<dbReference type="EMBL" id="AZGM01000013">
    <property type="protein sequence ID" value="KRM30211.1"/>
    <property type="molecule type" value="Genomic_DNA"/>
</dbReference>
<protein>
    <submittedName>
        <fullName evidence="1">Uncharacterized protein</fullName>
    </submittedName>
</protein>
<proteinExistence type="predicted"/>
<reference evidence="1 2" key="1">
    <citation type="journal article" date="2015" name="Genome Announc.">
        <title>Expanding the biotechnology potential of lactobacilli through comparative genomics of 213 strains and associated genera.</title>
        <authorList>
            <person name="Sun Z."/>
            <person name="Harris H.M."/>
            <person name="McCann A."/>
            <person name="Guo C."/>
            <person name="Argimon S."/>
            <person name="Zhang W."/>
            <person name="Yang X."/>
            <person name="Jeffery I.B."/>
            <person name="Cooney J.C."/>
            <person name="Kagawa T.F."/>
            <person name="Liu W."/>
            <person name="Song Y."/>
            <person name="Salvetti E."/>
            <person name="Wrobel A."/>
            <person name="Rasinkangas P."/>
            <person name="Parkhill J."/>
            <person name="Rea M.C."/>
            <person name="O'Sullivan O."/>
            <person name="Ritari J."/>
            <person name="Douillard F.P."/>
            <person name="Paul Ross R."/>
            <person name="Yang R."/>
            <person name="Briner A.E."/>
            <person name="Felis G.E."/>
            <person name="de Vos W.M."/>
            <person name="Barrangou R."/>
            <person name="Klaenhammer T.R."/>
            <person name="Caufield P.W."/>
            <person name="Cui Y."/>
            <person name="Zhang H."/>
            <person name="O'Toole P.W."/>
        </authorList>
    </citation>
    <scope>NUCLEOTIDE SEQUENCE [LARGE SCALE GENOMIC DNA]</scope>
    <source>
        <strain evidence="1 2">DSM 6035</strain>
    </source>
</reference>
<dbReference type="PATRIC" id="fig|1423782.4.peg.412"/>
<keyword evidence="2" id="KW-1185">Reference proteome</keyword>
<sequence length="83" mass="8990">MLGSGTKAFRGTTLNSPLTHISGLNKYSPDEVKTRQDIGCQPFTQPVDQGNNSELIFVSVTITPHTNRGSLEKVLGTTLLFNV</sequence>